<organism evidence="2 3">
    <name type="scientific">Corynespora cassiicola Philippines</name>
    <dbReference type="NCBI Taxonomy" id="1448308"/>
    <lineage>
        <taxon>Eukaryota</taxon>
        <taxon>Fungi</taxon>
        <taxon>Dikarya</taxon>
        <taxon>Ascomycota</taxon>
        <taxon>Pezizomycotina</taxon>
        <taxon>Dothideomycetes</taxon>
        <taxon>Pleosporomycetidae</taxon>
        <taxon>Pleosporales</taxon>
        <taxon>Corynesporascaceae</taxon>
        <taxon>Corynespora</taxon>
    </lineage>
</organism>
<evidence type="ECO:0000313" key="3">
    <source>
        <dbReference type="Proteomes" id="UP000240883"/>
    </source>
</evidence>
<name>A0A2T2NKU4_CORCC</name>
<evidence type="ECO:0000313" key="2">
    <source>
        <dbReference type="EMBL" id="PSN66010.1"/>
    </source>
</evidence>
<evidence type="ECO:0000256" key="1">
    <source>
        <dbReference type="SAM" id="MobiDB-lite"/>
    </source>
</evidence>
<accession>A0A2T2NKU4</accession>
<reference evidence="2 3" key="1">
    <citation type="journal article" date="2018" name="Front. Microbiol.">
        <title>Genome-Wide Analysis of Corynespora cassiicola Leaf Fall Disease Putative Effectors.</title>
        <authorList>
            <person name="Lopez D."/>
            <person name="Ribeiro S."/>
            <person name="Label P."/>
            <person name="Fumanal B."/>
            <person name="Venisse J.S."/>
            <person name="Kohler A."/>
            <person name="de Oliveira R.R."/>
            <person name="Labutti K."/>
            <person name="Lipzen A."/>
            <person name="Lail K."/>
            <person name="Bauer D."/>
            <person name="Ohm R.A."/>
            <person name="Barry K.W."/>
            <person name="Spatafora J."/>
            <person name="Grigoriev I.V."/>
            <person name="Martin F.M."/>
            <person name="Pujade-Renaud V."/>
        </authorList>
    </citation>
    <scope>NUCLEOTIDE SEQUENCE [LARGE SCALE GENOMIC DNA]</scope>
    <source>
        <strain evidence="2 3">Philippines</strain>
    </source>
</reference>
<feature type="region of interest" description="Disordered" evidence="1">
    <location>
        <begin position="1"/>
        <end position="37"/>
    </location>
</feature>
<protein>
    <submittedName>
        <fullName evidence="2">Uncharacterized protein</fullName>
    </submittedName>
</protein>
<dbReference type="EMBL" id="KZ678136">
    <property type="protein sequence ID" value="PSN66010.1"/>
    <property type="molecule type" value="Genomic_DNA"/>
</dbReference>
<dbReference type="Proteomes" id="UP000240883">
    <property type="component" value="Unassembled WGS sequence"/>
</dbReference>
<proteinExistence type="predicted"/>
<dbReference type="AlphaFoldDB" id="A0A2T2NKU4"/>
<keyword evidence="3" id="KW-1185">Reference proteome</keyword>
<feature type="region of interest" description="Disordered" evidence="1">
    <location>
        <begin position="190"/>
        <end position="217"/>
    </location>
</feature>
<feature type="compositionally biased region" description="Low complexity" evidence="1">
    <location>
        <begin position="11"/>
        <end position="24"/>
    </location>
</feature>
<gene>
    <name evidence="2" type="ORF">BS50DRAFT_404051</name>
</gene>
<sequence length="217" mass="22759">MDPSPKPRNSGARAGRRPQAAGVAPWLVSPGSGPTSQVPCNGPLRTARGPMDACQRQGTRIATHRYSSPLRPLCFCSSSQARPSCRGLCQRRPCAWPWAGRGLRVHSSGWRRAASACTARLAGNASAVVVRAGCGGQWTVDSGQSTQVGMPESGEASLQWLAVCCCGNRRGQAPAVEGRRVRLHLGPSTVPLAERPAGRKSKAAGPPLSSFSALSLR</sequence>